<dbReference type="KEGG" id="alus:STSP2_00910"/>
<dbReference type="PANTHER" id="PTHR44591:SF3">
    <property type="entry name" value="RESPONSE REGULATORY DOMAIN-CONTAINING PROTEIN"/>
    <property type="match status" value="1"/>
</dbReference>
<dbReference type="EMBL" id="CP019791">
    <property type="protein sequence ID" value="AQT67761.1"/>
    <property type="molecule type" value="Genomic_DNA"/>
</dbReference>
<name>A0A1U9NIL4_9BACT</name>
<keyword evidence="6" id="KW-1185">Reference proteome</keyword>
<accession>A0A1U9NIL4</accession>
<proteinExistence type="predicted"/>
<feature type="domain" description="Response regulatory" evidence="4">
    <location>
        <begin position="7"/>
        <end position="124"/>
    </location>
</feature>
<feature type="modified residue" description="4-aspartylphosphate" evidence="2">
    <location>
        <position position="59"/>
    </location>
</feature>
<evidence type="ECO:0000313" key="6">
    <source>
        <dbReference type="Proteomes" id="UP000189674"/>
    </source>
</evidence>
<dbReference type="RefSeq" id="WP_146660209.1">
    <property type="nucleotide sequence ID" value="NZ_CP019791.1"/>
</dbReference>
<dbReference type="SMART" id="SM00448">
    <property type="entry name" value="REC"/>
    <property type="match status" value="1"/>
</dbReference>
<gene>
    <name evidence="5" type="primary">rssB</name>
    <name evidence="5" type="ORF">STSP2_00910</name>
</gene>
<dbReference type="InterPro" id="IPR011006">
    <property type="entry name" value="CheY-like_superfamily"/>
</dbReference>
<dbReference type="InterPro" id="IPR001789">
    <property type="entry name" value="Sig_transdc_resp-reg_receiver"/>
</dbReference>
<dbReference type="STRING" id="1936003.STSP2_00910"/>
<evidence type="ECO:0000313" key="5">
    <source>
        <dbReference type="EMBL" id="AQT67761.1"/>
    </source>
</evidence>
<dbReference type="Pfam" id="PF00072">
    <property type="entry name" value="Response_reg"/>
    <property type="match status" value="1"/>
</dbReference>
<organism evidence="5 6">
    <name type="scientific">Anaerohalosphaera lusitana</name>
    <dbReference type="NCBI Taxonomy" id="1936003"/>
    <lineage>
        <taxon>Bacteria</taxon>
        <taxon>Pseudomonadati</taxon>
        <taxon>Planctomycetota</taxon>
        <taxon>Phycisphaerae</taxon>
        <taxon>Sedimentisphaerales</taxon>
        <taxon>Anaerohalosphaeraceae</taxon>
        <taxon>Anaerohalosphaera</taxon>
    </lineage>
</organism>
<sequence length="181" mass="20450">MSRNTTHVLLVEDDPAARRLIEKALSRADNAAYKLDMASDIGAAKALLLQKKFDAMILDLNLPDSRGIETVAAVRSMDQDIPIVAQSALDDQDIGLRCIEHGADYFLVKGDFMRRRLPRSIEYAKRHRDRKLSVDQSDPETSPDKQQEDNIQSRQLKSQLKKVKTSIAANHKSYEPLDYLS</sequence>
<dbReference type="PROSITE" id="PS50110">
    <property type="entry name" value="RESPONSE_REGULATORY"/>
    <property type="match status" value="1"/>
</dbReference>
<dbReference type="InterPro" id="IPR050595">
    <property type="entry name" value="Bact_response_regulator"/>
</dbReference>
<evidence type="ECO:0000256" key="2">
    <source>
        <dbReference type="PROSITE-ProRule" id="PRU00169"/>
    </source>
</evidence>
<dbReference type="OrthoDB" id="244535at2"/>
<evidence type="ECO:0000256" key="1">
    <source>
        <dbReference type="ARBA" id="ARBA00022553"/>
    </source>
</evidence>
<dbReference type="PANTHER" id="PTHR44591">
    <property type="entry name" value="STRESS RESPONSE REGULATOR PROTEIN 1"/>
    <property type="match status" value="1"/>
</dbReference>
<dbReference type="Proteomes" id="UP000189674">
    <property type="component" value="Chromosome"/>
</dbReference>
<dbReference type="Gene3D" id="3.40.50.2300">
    <property type="match status" value="1"/>
</dbReference>
<feature type="region of interest" description="Disordered" evidence="3">
    <location>
        <begin position="128"/>
        <end position="157"/>
    </location>
</feature>
<reference evidence="6" key="1">
    <citation type="submission" date="2017-02" db="EMBL/GenBank/DDBJ databases">
        <title>Comparative genomics and description of representatives of a novel lineage of planctomycetes thriving in anoxic sediments.</title>
        <authorList>
            <person name="Spring S."/>
            <person name="Bunk B."/>
            <person name="Sproer C."/>
        </authorList>
    </citation>
    <scope>NUCLEOTIDE SEQUENCE [LARGE SCALE GENOMIC DNA]</scope>
    <source>
        <strain evidence="6">ST-NAGAB-D1</strain>
    </source>
</reference>
<dbReference type="GO" id="GO:0000160">
    <property type="term" value="P:phosphorelay signal transduction system"/>
    <property type="evidence" value="ECO:0007669"/>
    <property type="project" value="InterPro"/>
</dbReference>
<dbReference type="CDD" id="cd00156">
    <property type="entry name" value="REC"/>
    <property type="match status" value="1"/>
</dbReference>
<keyword evidence="1 2" id="KW-0597">Phosphoprotein</keyword>
<evidence type="ECO:0000259" key="4">
    <source>
        <dbReference type="PROSITE" id="PS50110"/>
    </source>
</evidence>
<dbReference type="AlphaFoldDB" id="A0A1U9NIL4"/>
<evidence type="ECO:0000256" key="3">
    <source>
        <dbReference type="SAM" id="MobiDB-lite"/>
    </source>
</evidence>
<dbReference type="SUPFAM" id="SSF52172">
    <property type="entry name" value="CheY-like"/>
    <property type="match status" value="1"/>
</dbReference>
<protein>
    <submittedName>
        <fullName evidence="5">Swarming motility regulation protein RssB</fullName>
    </submittedName>
</protein>